<dbReference type="CDD" id="cd12278">
    <property type="entry name" value="RRM_eIF3B"/>
    <property type="match status" value="1"/>
</dbReference>
<evidence type="ECO:0000256" key="2">
    <source>
        <dbReference type="ARBA" id="ARBA00022490"/>
    </source>
</evidence>
<gene>
    <name evidence="10" type="primary">Eif3b</name>
    <name evidence="10" type="ORF">GZH46_02592</name>
</gene>
<evidence type="ECO:0000259" key="9">
    <source>
        <dbReference type="PROSITE" id="PS50102"/>
    </source>
</evidence>
<dbReference type="PIRSF" id="PIRSF036424">
    <property type="entry name" value="eIF3b"/>
    <property type="match status" value="1"/>
</dbReference>
<keyword evidence="3 10" id="KW-0396">Initiation factor</keyword>
<dbReference type="Gene3D" id="2.130.10.10">
    <property type="entry name" value="YVTN repeat-like/Quinoprotein amine dehydrogenase"/>
    <property type="match status" value="1"/>
</dbReference>
<feature type="region of interest" description="Disordered" evidence="8">
    <location>
        <begin position="604"/>
        <end position="624"/>
    </location>
</feature>
<evidence type="ECO:0000313" key="10">
    <source>
        <dbReference type="EMBL" id="KAG9508902.1"/>
    </source>
</evidence>
<evidence type="ECO:0000256" key="5">
    <source>
        <dbReference type="ARBA" id="ARBA00022884"/>
    </source>
</evidence>
<keyword evidence="5 7" id="KW-0694">RNA-binding</keyword>
<dbReference type="PANTHER" id="PTHR14068">
    <property type="entry name" value="EUKARYOTIC TRANSLATION INITIATION FACTOR 3 EIF3 -RELATED"/>
    <property type="match status" value="1"/>
</dbReference>
<evidence type="ECO:0000256" key="3">
    <source>
        <dbReference type="ARBA" id="ARBA00022540"/>
    </source>
</evidence>
<reference evidence="10 11" key="1">
    <citation type="submission" date="2020-10" db="EMBL/GenBank/DDBJ databases">
        <authorList>
            <person name="Klimov P.B."/>
            <person name="Dyachkov S.M."/>
            <person name="Chetverikov P.E."/>
        </authorList>
    </citation>
    <scope>NUCLEOTIDE SEQUENCE [LARGE SCALE GENOMIC DNA]</scope>
    <source>
        <strain evidence="10">BMOC 18-1129-001#AD2665</strain>
        <tissue evidence="10">Entire mites</tissue>
    </source>
</reference>
<dbReference type="InterPro" id="IPR034363">
    <property type="entry name" value="eIF3B_RRM"/>
</dbReference>
<dbReference type="Proteomes" id="UP000825002">
    <property type="component" value="Unassembled WGS sequence"/>
</dbReference>
<keyword evidence="4" id="KW-0853">WD repeat</keyword>
<organism evidence="10 11">
    <name type="scientific">Fragariocoptes setiger</name>
    <dbReference type="NCBI Taxonomy" id="1670756"/>
    <lineage>
        <taxon>Eukaryota</taxon>
        <taxon>Metazoa</taxon>
        <taxon>Ecdysozoa</taxon>
        <taxon>Arthropoda</taxon>
        <taxon>Chelicerata</taxon>
        <taxon>Arachnida</taxon>
        <taxon>Acari</taxon>
        <taxon>Acariformes</taxon>
        <taxon>Trombidiformes</taxon>
        <taxon>Prostigmata</taxon>
        <taxon>Eupodina</taxon>
        <taxon>Eriophyoidea</taxon>
        <taxon>Phytoptidae</taxon>
        <taxon>Fragariocoptes</taxon>
    </lineage>
</organism>
<dbReference type="InterPro" id="IPR035979">
    <property type="entry name" value="RBD_domain_sf"/>
</dbReference>
<dbReference type="EMBL" id="JAIFTH010000836">
    <property type="protein sequence ID" value="KAG9508902.1"/>
    <property type="molecule type" value="Genomic_DNA"/>
</dbReference>
<comment type="subcellular location">
    <subcellularLocation>
        <location evidence="1">Cytoplasm</location>
    </subcellularLocation>
</comment>
<keyword evidence="11" id="KW-1185">Reference proteome</keyword>
<dbReference type="InterPro" id="IPR015943">
    <property type="entry name" value="WD40/YVTN_repeat-like_dom_sf"/>
</dbReference>
<accession>A0ABQ7S695</accession>
<evidence type="ECO:0000256" key="7">
    <source>
        <dbReference type="PROSITE-ProRule" id="PRU00176"/>
    </source>
</evidence>
<dbReference type="PANTHER" id="PTHR14068:SF0">
    <property type="entry name" value="EUKARYOTIC TRANSLATION INITIATION FACTOR 3 SUBUNIT B"/>
    <property type="match status" value="1"/>
</dbReference>
<evidence type="ECO:0000256" key="8">
    <source>
        <dbReference type="SAM" id="MobiDB-lite"/>
    </source>
</evidence>
<dbReference type="GO" id="GO:0003743">
    <property type="term" value="F:translation initiation factor activity"/>
    <property type="evidence" value="ECO:0007669"/>
    <property type="project" value="UniProtKB-KW"/>
</dbReference>
<dbReference type="InterPro" id="IPR011400">
    <property type="entry name" value="EIF3B"/>
</dbReference>
<feature type="domain" description="RRM" evidence="9">
    <location>
        <begin position="48"/>
        <end position="132"/>
    </location>
</feature>
<comment type="caution">
    <text evidence="10">The sequence shown here is derived from an EMBL/GenBank/DDBJ whole genome shotgun (WGS) entry which is preliminary data.</text>
</comment>
<evidence type="ECO:0000256" key="4">
    <source>
        <dbReference type="ARBA" id="ARBA00022574"/>
    </source>
</evidence>
<dbReference type="SUPFAM" id="SSF82171">
    <property type="entry name" value="DPP6 N-terminal domain-like"/>
    <property type="match status" value="1"/>
</dbReference>
<dbReference type="InterPro" id="IPR000504">
    <property type="entry name" value="RRM_dom"/>
</dbReference>
<feature type="region of interest" description="Disordered" evidence="8">
    <location>
        <begin position="1"/>
        <end position="21"/>
    </location>
</feature>
<proteinExistence type="inferred from homology"/>
<evidence type="ECO:0000256" key="1">
    <source>
        <dbReference type="ARBA" id="ARBA00004496"/>
    </source>
</evidence>
<dbReference type="InterPro" id="IPR013979">
    <property type="entry name" value="TIF_beta_prop-like"/>
</dbReference>
<dbReference type="HAMAP" id="MF_03001">
    <property type="entry name" value="eIF3b"/>
    <property type="match status" value="1"/>
</dbReference>
<evidence type="ECO:0000256" key="6">
    <source>
        <dbReference type="ARBA" id="ARBA00022917"/>
    </source>
</evidence>
<keyword evidence="6" id="KW-0648">Protein biosynthesis</keyword>
<evidence type="ECO:0000313" key="11">
    <source>
        <dbReference type="Proteomes" id="UP000825002"/>
    </source>
</evidence>
<protein>
    <submittedName>
        <fullName evidence="10">Eukaryotic translation initiation factor 3 subunit B</fullName>
    </submittedName>
</protein>
<sequence length="740" mass="84675">MIDKENGVYPEPEPDFNDPPDYVDSISDQELLGDLLKQKPQKYDGLSASVVIDGLPQVPVEKLEKLKSVVNKVISKYGTPVTSLYPEDNGTIKGYAFIEFENATQAMSVVKGLEKGHRLDKQHTMLVNAFHDITKYSDLSGDWIPPKPQEYVDRGNLKYWLLEPNCYDQYGVVHEGGGVTTIYLNSTPEPQQLVERPRWTESVISWSPLGTYLATCHQRGIVLWAGEEFQKIQKYEHEEVAFWEFSPQENYLVTFSPTLAQKGDQHAIIIWEVRSGAKKRWFPVDEANCTWPMFKWSHDDKYFAKMGLDALSIYAVNENPPFGLLDKKSIKLKGIKGFNWSPSENTVAYWVAEDQNSPARVNLLEIPTKAELRSKNLFNVADCKMYWQKQGDFLCVQVHRYLKAKKEKNEMKYSGLYYNYEIFHLREKLIPVDSFEIKETVVNFAWEPVGSKFGIIVGDTAQHAVLFYELKAGKVQQLKRFENKACNQLFWSPAGQFVLLASPRAGMNRSLEWIDTSDMTVTAKNEHFLMTDVEWDPTGRYVTTMVSWWEHKADNSYWLWSFNGRLIRKHNLNGFCQLLWRPRPPTLLSAEKIAETKKNLKNYSNQFDSKDKAASNQVSRTQQERRKRLVEEFKQFMSRKKKAAAAMMQEMQALRDPRLVAELSEVVDEEPLQATSSACLNERVGASLLGTHSRTQARACACPCPDTSTAAILPLMSNHIITDLSSVIRQSADSSLSKSQ</sequence>
<name>A0ABQ7S695_9ACAR</name>
<dbReference type="Pfam" id="PF08662">
    <property type="entry name" value="eIF2A"/>
    <property type="match status" value="1"/>
</dbReference>
<dbReference type="InterPro" id="IPR012677">
    <property type="entry name" value="Nucleotide-bd_a/b_plait_sf"/>
</dbReference>
<dbReference type="PROSITE" id="PS50102">
    <property type="entry name" value="RRM"/>
    <property type="match status" value="1"/>
</dbReference>
<feature type="non-terminal residue" evidence="10">
    <location>
        <position position="740"/>
    </location>
</feature>
<keyword evidence="2" id="KW-0963">Cytoplasm</keyword>
<dbReference type="SUPFAM" id="SSF54928">
    <property type="entry name" value="RNA-binding domain, RBD"/>
    <property type="match status" value="1"/>
</dbReference>
<dbReference type="Gene3D" id="3.30.70.330">
    <property type="match status" value="1"/>
</dbReference>